<dbReference type="Pfam" id="PF09111">
    <property type="entry name" value="SLIDE"/>
    <property type="match status" value="1"/>
</dbReference>
<dbReference type="InterPro" id="IPR000330">
    <property type="entry name" value="SNF2_N"/>
</dbReference>
<evidence type="ECO:0000256" key="11">
    <source>
        <dbReference type="ARBA" id="ARBA00022853"/>
    </source>
</evidence>
<dbReference type="InterPro" id="IPR019775">
    <property type="entry name" value="WD40_repeat_CS"/>
</dbReference>
<keyword evidence="12 15" id="KW-0648">Protein biosynthesis</keyword>
<comment type="similarity">
    <text evidence="15">Belongs to the eIF-3 subunit I family.</text>
</comment>
<dbReference type="CDD" id="cd00167">
    <property type="entry name" value="SANT"/>
    <property type="match status" value="1"/>
</dbReference>
<dbReference type="Gene3D" id="3.40.50.10810">
    <property type="entry name" value="Tandem AAA-ATPase domain"/>
    <property type="match status" value="1"/>
</dbReference>
<comment type="function">
    <text evidence="15">Component of the eukaryotic translation initiation factor 3 (eIF-3) complex, which is involved in protein synthesis of a specialized repertoire of mRNAs and, together with other initiation factors, stimulates binding of mRNA and methionyl-tRNAi to the 40S ribosome. The eIF-3 complex specifically targets and initiates translation of a subset of mRNAs involved in cell proliferation.</text>
</comment>
<evidence type="ECO:0000256" key="1">
    <source>
        <dbReference type="ARBA" id="ARBA00004123"/>
    </source>
</evidence>
<dbReference type="Pfam" id="PF09110">
    <property type="entry name" value="HAND"/>
    <property type="match status" value="1"/>
</dbReference>
<dbReference type="SUPFAM" id="SSF52540">
    <property type="entry name" value="P-loop containing nucleoside triphosphate hydrolases"/>
    <property type="match status" value="2"/>
</dbReference>
<dbReference type="GO" id="GO:0031010">
    <property type="term" value="C:ISWI-type complex"/>
    <property type="evidence" value="ECO:0007669"/>
    <property type="project" value="UniProtKB-ARBA"/>
</dbReference>
<dbReference type="Pfam" id="PF00400">
    <property type="entry name" value="WD40"/>
    <property type="match status" value="6"/>
</dbReference>
<dbReference type="PROSITE" id="PS00678">
    <property type="entry name" value="WD_REPEATS_1"/>
    <property type="match status" value="1"/>
</dbReference>
<dbReference type="SMART" id="SM00490">
    <property type="entry name" value="HELICc"/>
    <property type="match status" value="1"/>
</dbReference>
<dbReference type="Pfam" id="PF24805">
    <property type="entry name" value="EIF3I"/>
    <property type="match status" value="1"/>
</dbReference>
<dbReference type="EMBL" id="BQXU01000042">
    <property type="protein sequence ID" value="GKT50951.1"/>
    <property type="molecule type" value="Genomic_DNA"/>
</dbReference>
<dbReference type="InterPro" id="IPR017884">
    <property type="entry name" value="SANT_dom"/>
</dbReference>
<dbReference type="InterPro" id="IPR009057">
    <property type="entry name" value="Homeodomain-like_sf"/>
</dbReference>
<feature type="repeat" description="WD" evidence="16">
    <location>
        <begin position="1637"/>
        <end position="1680"/>
    </location>
</feature>
<dbReference type="PANTHER" id="PTHR45623:SF49">
    <property type="entry name" value="SWI_SNF-RELATED MATRIX-ASSOCIATED ACTIN-DEPENDENT REGULATOR OF CHROMATIN SUBFAMILY A MEMBER 5"/>
    <property type="match status" value="1"/>
</dbReference>
<gene>
    <name evidence="15" type="primary">TIF34</name>
    <name evidence="21" type="ORF">ColSpa_11132</name>
</gene>
<dbReference type="PROSITE" id="PS51293">
    <property type="entry name" value="SANT"/>
    <property type="match status" value="1"/>
</dbReference>
<comment type="similarity">
    <text evidence="2">Belongs to the SNF2/RAD54 helicase family. ISWI subfamily.</text>
</comment>
<feature type="repeat" description="WD" evidence="16">
    <location>
        <begin position="54"/>
        <end position="95"/>
    </location>
</feature>
<dbReference type="GO" id="GO:0005524">
    <property type="term" value="F:ATP binding"/>
    <property type="evidence" value="ECO:0007669"/>
    <property type="project" value="UniProtKB-KW"/>
</dbReference>
<dbReference type="InterPro" id="IPR001680">
    <property type="entry name" value="WD40_rpt"/>
</dbReference>
<dbReference type="GO" id="GO:0003677">
    <property type="term" value="F:DNA binding"/>
    <property type="evidence" value="ECO:0007669"/>
    <property type="project" value="InterPro"/>
</dbReference>
<evidence type="ECO:0000313" key="21">
    <source>
        <dbReference type="EMBL" id="GKT50951.1"/>
    </source>
</evidence>
<organism evidence="21 22">
    <name type="scientific">Colletotrichum spaethianum</name>
    <dbReference type="NCBI Taxonomy" id="700344"/>
    <lineage>
        <taxon>Eukaryota</taxon>
        <taxon>Fungi</taxon>
        <taxon>Dikarya</taxon>
        <taxon>Ascomycota</taxon>
        <taxon>Pezizomycotina</taxon>
        <taxon>Sordariomycetes</taxon>
        <taxon>Hypocreomycetidae</taxon>
        <taxon>Glomerellales</taxon>
        <taxon>Glomerellaceae</taxon>
        <taxon>Colletotrichum</taxon>
        <taxon>Colletotrichum spaethianum species complex</taxon>
    </lineage>
</organism>
<dbReference type="FunFam" id="1.10.1040.30:FF:000003">
    <property type="entry name" value="ISWI chromatin-remodeling complex ATPase ISW2"/>
    <property type="match status" value="1"/>
</dbReference>
<dbReference type="SUPFAM" id="SSF46689">
    <property type="entry name" value="Homeodomain-like"/>
    <property type="match status" value="2"/>
</dbReference>
<comment type="subcellular location">
    <subcellularLocation>
        <location evidence="15">Cytoplasm</location>
    </subcellularLocation>
    <subcellularLocation>
        <location evidence="1">Nucleus</location>
    </subcellularLocation>
</comment>
<dbReference type="InterPro" id="IPR001005">
    <property type="entry name" value="SANT/Myb"/>
</dbReference>
<dbReference type="SUPFAM" id="SSF50978">
    <property type="entry name" value="WD40 repeat-like"/>
    <property type="match status" value="2"/>
</dbReference>
<dbReference type="SUPFAM" id="SSF50998">
    <property type="entry name" value="Quinoprotein alcohol dehydrogenase-like"/>
    <property type="match status" value="1"/>
</dbReference>
<feature type="domain" description="Helicase C-terminal" evidence="19">
    <location>
        <begin position="739"/>
        <end position="890"/>
    </location>
</feature>
<evidence type="ECO:0000313" key="22">
    <source>
        <dbReference type="Proteomes" id="UP001055115"/>
    </source>
</evidence>
<dbReference type="CDD" id="cd18793">
    <property type="entry name" value="SF2_C_SNF"/>
    <property type="match status" value="1"/>
</dbReference>
<dbReference type="GO" id="GO:0005852">
    <property type="term" value="C:eukaryotic translation initiation factor 3 complex"/>
    <property type="evidence" value="ECO:0007669"/>
    <property type="project" value="UniProtKB-UniRule"/>
</dbReference>
<evidence type="ECO:0000259" key="18">
    <source>
        <dbReference type="PROSITE" id="PS51192"/>
    </source>
</evidence>
<evidence type="ECO:0000256" key="4">
    <source>
        <dbReference type="ARBA" id="ARBA00022553"/>
    </source>
</evidence>
<dbReference type="SMART" id="SM00320">
    <property type="entry name" value="WD40"/>
    <property type="match status" value="15"/>
</dbReference>
<dbReference type="Pfam" id="PF00271">
    <property type="entry name" value="Helicase_C"/>
    <property type="match status" value="1"/>
</dbReference>
<feature type="repeat" description="WD" evidence="16">
    <location>
        <begin position="1546"/>
        <end position="1587"/>
    </location>
</feature>
<comment type="subunit">
    <text evidence="15">Component of the eukaryotic translation initiation factor 3 (eIF-3) complex.</text>
</comment>
<dbReference type="InterPro" id="IPR036322">
    <property type="entry name" value="WD40_repeat_dom_sf"/>
</dbReference>
<dbReference type="InterPro" id="IPR036306">
    <property type="entry name" value="ISWI_HAND-dom_sf"/>
</dbReference>
<dbReference type="Gene3D" id="3.40.50.300">
    <property type="entry name" value="P-loop containing nucleotide triphosphate hydrolases"/>
    <property type="match status" value="1"/>
</dbReference>
<feature type="repeat" description="WD" evidence="16">
    <location>
        <begin position="1502"/>
        <end position="1543"/>
    </location>
</feature>
<dbReference type="GO" id="GO:0016282">
    <property type="term" value="C:eukaryotic 43S preinitiation complex"/>
    <property type="evidence" value="ECO:0007669"/>
    <property type="project" value="UniProtKB-UniRule"/>
</dbReference>
<evidence type="ECO:0000256" key="12">
    <source>
        <dbReference type="ARBA" id="ARBA00022917"/>
    </source>
</evidence>
<dbReference type="FunFam" id="1.10.10.60:FF:000022">
    <property type="entry name" value="ISWI chromatin-remodeling complex ATPase CHR11 isoform A"/>
    <property type="match status" value="1"/>
</dbReference>
<comment type="caution">
    <text evidence="21">The sequence shown here is derived from an EMBL/GenBank/DDBJ whole genome shotgun (WGS) entry which is preliminary data.</text>
</comment>
<dbReference type="GO" id="GO:0004386">
    <property type="term" value="F:helicase activity"/>
    <property type="evidence" value="ECO:0007669"/>
    <property type="project" value="UniProtKB-KW"/>
</dbReference>
<evidence type="ECO:0000256" key="13">
    <source>
        <dbReference type="ARBA" id="ARBA00023242"/>
    </source>
</evidence>
<keyword evidence="22" id="KW-1185">Reference proteome</keyword>
<dbReference type="GO" id="GO:0031491">
    <property type="term" value="F:nucleosome binding"/>
    <property type="evidence" value="ECO:0007669"/>
    <property type="project" value="InterPro"/>
</dbReference>
<evidence type="ECO:0000256" key="9">
    <source>
        <dbReference type="ARBA" id="ARBA00022806"/>
    </source>
</evidence>
<keyword evidence="5 16" id="KW-0853">WD repeat</keyword>
<dbReference type="InterPro" id="IPR038718">
    <property type="entry name" value="SNF2-like_sf"/>
</dbReference>
<proteinExistence type="inferred from homology"/>
<dbReference type="GO" id="GO:0140658">
    <property type="term" value="F:ATP-dependent chromatin remodeler activity"/>
    <property type="evidence" value="ECO:0007669"/>
    <property type="project" value="TreeGrafter"/>
</dbReference>
<keyword evidence="15" id="KW-0963">Cytoplasm</keyword>
<keyword evidence="6" id="KW-0677">Repeat</keyword>
<dbReference type="FunFam" id="3.40.50.10810:FF:000036">
    <property type="entry name" value="Chromatin remodelling complex ATPase chain"/>
    <property type="match status" value="1"/>
</dbReference>
<keyword evidence="13" id="KW-0539">Nucleus</keyword>
<dbReference type="CDD" id="cd17997">
    <property type="entry name" value="DEXHc_SMARCA1_SMARCA5"/>
    <property type="match status" value="1"/>
</dbReference>
<feature type="region of interest" description="Disordered" evidence="17">
    <location>
        <begin position="1080"/>
        <end position="1106"/>
    </location>
</feature>
<evidence type="ECO:0000256" key="2">
    <source>
        <dbReference type="ARBA" id="ARBA00009687"/>
    </source>
</evidence>
<dbReference type="FunFam" id="1.20.5.1190:FF:000005">
    <property type="entry name" value="ISWI chromatin-remodeling complex ATPase ISW1"/>
    <property type="match status" value="1"/>
</dbReference>
<dbReference type="PANTHER" id="PTHR45623">
    <property type="entry name" value="CHROMODOMAIN-HELICASE-DNA-BINDING PROTEIN 3-RELATED-RELATED"/>
    <property type="match status" value="1"/>
</dbReference>
<feature type="domain" description="Helicase ATP-binding" evidence="18">
    <location>
        <begin position="443"/>
        <end position="608"/>
    </location>
</feature>
<evidence type="ECO:0000256" key="7">
    <source>
        <dbReference type="ARBA" id="ARBA00022741"/>
    </source>
</evidence>
<evidence type="ECO:0000256" key="5">
    <source>
        <dbReference type="ARBA" id="ARBA00022574"/>
    </source>
</evidence>
<feature type="repeat" description="WD" evidence="16">
    <location>
        <begin position="1371"/>
        <end position="1412"/>
    </location>
</feature>
<dbReference type="Proteomes" id="UP001055115">
    <property type="component" value="Unassembled WGS sequence"/>
</dbReference>
<dbReference type="GO" id="GO:0003743">
    <property type="term" value="F:translation initiation factor activity"/>
    <property type="evidence" value="ECO:0007669"/>
    <property type="project" value="UniProtKB-UniRule"/>
</dbReference>
<keyword evidence="10" id="KW-0067">ATP-binding</keyword>
<dbReference type="InterPro" id="IPR015943">
    <property type="entry name" value="WD40/YVTN_repeat-like_dom_sf"/>
</dbReference>
<dbReference type="FunFam" id="2.130.10.10:FF:000167">
    <property type="entry name" value="Actin-interacting protein 1"/>
    <property type="match status" value="1"/>
</dbReference>
<evidence type="ECO:0000256" key="10">
    <source>
        <dbReference type="ARBA" id="ARBA00022840"/>
    </source>
</evidence>
<dbReference type="Gene3D" id="1.20.5.1190">
    <property type="entry name" value="iswi atpase"/>
    <property type="match status" value="1"/>
</dbReference>
<evidence type="ECO:0000256" key="15">
    <source>
        <dbReference type="HAMAP-Rule" id="MF_03008"/>
    </source>
</evidence>
<dbReference type="InterPro" id="IPR014001">
    <property type="entry name" value="Helicase_ATP-bd"/>
</dbReference>
<keyword evidence="7" id="KW-0547">Nucleotide-binding</keyword>
<feature type="repeat" description="WD" evidence="16">
    <location>
        <begin position="1886"/>
        <end position="1923"/>
    </location>
</feature>
<accession>A0AA37PES2</accession>
<dbReference type="Gene3D" id="1.10.1040.30">
    <property type="entry name" value="ISWI, HAND domain"/>
    <property type="match status" value="1"/>
</dbReference>
<feature type="region of interest" description="Disordered" evidence="17">
    <location>
        <begin position="1327"/>
        <end position="1346"/>
    </location>
</feature>
<dbReference type="InterPro" id="IPR015194">
    <property type="entry name" value="ISWI_HAND-dom"/>
</dbReference>
<dbReference type="PROSITE" id="PS51192">
    <property type="entry name" value="HELICASE_ATP_BIND_1"/>
    <property type="match status" value="1"/>
</dbReference>
<feature type="repeat" description="WD" evidence="16">
    <location>
        <begin position="1843"/>
        <end position="1876"/>
    </location>
</feature>
<dbReference type="GO" id="GO:0001732">
    <property type="term" value="P:formation of cytoplasmic translation initiation complex"/>
    <property type="evidence" value="ECO:0007669"/>
    <property type="project" value="UniProtKB-UniRule"/>
</dbReference>
<evidence type="ECO:0000256" key="8">
    <source>
        <dbReference type="ARBA" id="ARBA00022801"/>
    </source>
</evidence>
<dbReference type="CDD" id="cd00200">
    <property type="entry name" value="WD40"/>
    <property type="match status" value="1"/>
</dbReference>
<dbReference type="GO" id="GO:0003779">
    <property type="term" value="F:actin binding"/>
    <property type="evidence" value="ECO:0007669"/>
    <property type="project" value="UniProtKB-ARBA"/>
</dbReference>
<dbReference type="InterPro" id="IPR011047">
    <property type="entry name" value="Quinoprotein_ADH-like_sf"/>
</dbReference>
<dbReference type="PROSITE" id="PS50082">
    <property type="entry name" value="WD_REPEATS_2"/>
    <property type="match status" value="7"/>
</dbReference>
<sequence>MRPVLLAGHERALTQIKRAIVNRYNSDGDLIFSTSKDQQICVWYAHNGERLGTYHGHVGAIWTVDVDPTSTMIASGSADNTMRLWDIKTGKNLKTWEFPTAVKRVEFNEDGTKLLGVTEKRMGFLSNIIVFDINPDPEAEQTDERALTIVCDESKATVAGFSYLTKYIIAGHEDGSVSQYDAKNGDLIYNEPVHELNTPITDLQWSQDRTYFITASKDKTAKLITAKDLEVLKTYVADTPLNSATITPKKDFVILGGGQAAMDVTRTSARQGKFEARFYHKIFEDEVGRVRGHFGPLNTVAADPTGKGYASGGEDGYVRVHQFDKGYFDFMYEEEDSIRRFRYLLGLTDLFRHFIETNPNPKIREIMTEIDRQNAEASKSKKKGSRQGGASNERVRRTEAEEDAELLQDEKHGGSAETVFRDSPAFIKGQMRDYQVAGLNWLISLHENGISGILADEMGLGKTLQTIAFLGYLRHIMDITGPHIVIVPKSTLDNWKREFEKWTPEVNVLVLQGAKEERNALINDRLVNEDFDVCITSYEMVLREKSHLKKFAWEYIIIDEAHRIKNEESSLAQVIRVFNSRNRLLITGTPLQNNLHELWALLNFLLPDVFGDSEAFDQWFSGREQDQDTVVQQLHRVLRPFLLRRVKSDVEKSLLPKKEVNVYLGMSDMQVKWYQKILEKDIDAVNGANGKRESKTRLLNIVMQLRKCCNHPYLFEGAEPGPPYTTDEHLVYNAGKMVVLDKLLARMRKQGSRVLIFSQMSRLLDILEDYCVFREYKYCRIDGGTAHEDRIAAIDEYNKPGSEKFIFLLTTRAGGLGINLTTADIVVLYDSDWNPQADLQAMDRAHRIGQTKQVVVYRFVTDNAIEEKVLERAAQKLRLDQLVIQQGRAQVAAKAAANKDELLSMIQHGAEKVFQNKGASGVLANKGADLDDDDIDKILASGESRTKELNAKYEKLGIDDLQNFTSESAYTWNGEDFKTNKKDIGMNWINPAKRERKEQSYSMDKYFRQAMYPPKEKDTKPKAPRAPKQVPVHDYQFYPPRLRDLQDRETAYYRKEIGYKIPLSDGDEENLDEREAERALDQQEIDNATPLTEEEQEEKQRLSQQGFGEWNRRDFQQFVNASGRYGRNDYESIAEDIDNKTAAEVKQYAKVFWQRYTEIADYNKYIKVIEDGEERMRKIEHQRKLLRKKMSQYRVPLQQLKINYSVSTTNKKVYTEEEDRFLLVLLDKYGIDSPGLYEKMRDEIAESPLFRFDWFFLSRTPVELSRRCTTLLTTIVKEFEDVHPTKGANGVNGKVKREADDEENDEDSILGMAPAKKKSKNGVKILAASPATQRGQPTQLSSDNKGERLAYAAGKSIFLRSIDNPSVSKQYTGHTAQTSAARFSPSGFYVASGDVSGSVRVWDAVEAENTKGEYHIISGRINDIAWDGDSQRIIAVGDGKERFGHCITADSGNSVGEISGHSKAVNSVAVRQQRPLRAATVSDDGSLCFLHGAPFKFNSKHASTHKGFVFGTAFSPDGNQLVTVGADKRIQLYDGKTGEPTISIGEGEHTGSIFAVSWAKDGTKFVTASADQTVKLWDVEAGKATQTWKFGDGVSVGDQQVGVVYPHGRTDGLIISLNLNGDLVYLNEGSDKPSKIVQGHNKSITALGASSDGKGQTLWSGSFDGRVCQWDVASGTGSVVDGQAHTNQVTQFSAEGGQTYSVGWDDHLRIVDESANTFAGESVKLSAQPKGVAATGGKLYVATIEGVDVYEKNKLVSENRLGFAPSAVAAYGSTVAVGSGNSVKIYTADGSGKLSETKSLDKSTAQISCLSYSKDGQYLAAGNQIGKIVAYKTADWEVATDRWSAHTARVTCISWNDAATHAVSGALDTHVYVWSLAKPGSRVKALNAHKDGVNGVAWVEGGSKIASAGGDAAIKVWTVAGLQ</sequence>
<feature type="domain" description="SANT" evidence="20">
    <location>
        <begin position="1105"/>
        <end position="1157"/>
    </location>
</feature>
<dbReference type="GO" id="GO:0034728">
    <property type="term" value="P:nucleosome organization"/>
    <property type="evidence" value="ECO:0007669"/>
    <property type="project" value="TreeGrafter"/>
</dbReference>
<feature type="region of interest" description="Disordered" evidence="17">
    <location>
        <begin position="1287"/>
        <end position="1316"/>
    </location>
</feature>
<dbReference type="Gene3D" id="2.130.10.10">
    <property type="entry name" value="YVTN repeat-like/Quinoprotein amine dehydrogenase"/>
    <property type="match status" value="3"/>
</dbReference>
<evidence type="ECO:0000256" key="14">
    <source>
        <dbReference type="ARBA" id="ARBA00038366"/>
    </source>
</evidence>
<evidence type="ECO:0000256" key="3">
    <source>
        <dbReference type="ARBA" id="ARBA00022540"/>
    </source>
</evidence>
<dbReference type="FunFam" id="3.40.50.300:FF:000082">
    <property type="entry name" value="ISWI chromatin remodeling complex ATPase ISW1"/>
    <property type="match status" value="1"/>
</dbReference>
<dbReference type="SMART" id="SM00487">
    <property type="entry name" value="DEXDc"/>
    <property type="match status" value="1"/>
</dbReference>
<dbReference type="InterPro" id="IPR027525">
    <property type="entry name" value="eIF3i"/>
</dbReference>
<keyword evidence="9" id="KW-0347">Helicase</keyword>
<dbReference type="PROSITE" id="PS50294">
    <property type="entry name" value="WD_REPEATS_REGION"/>
    <property type="match status" value="6"/>
</dbReference>
<dbReference type="InterPro" id="IPR044754">
    <property type="entry name" value="Isw1/2_DEXHc"/>
</dbReference>
<dbReference type="InterPro" id="IPR027417">
    <property type="entry name" value="P-loop_NTPase"/>
</dbReference>
<evidence type="ECO:0000256" key="6">
    <source>
        <dbReference type="ARBA" id="ARBA00022737"/>
    </source>
</evidence>
<evidence type="ECO:0000256" key="16">
    <source>
        <dbReference type="PROSITE-ProRule" id="PRU00221"/>
    </source>
</evidence>
<protein>
    <recommendedName>
        <fullName evidence="15">Eukaryotic translation initiation factor 3 subunit I</fullName>
        <shortName evidence="15">eIF3i</shortName>
    </recommendedName>
    <alternativeName>
        <fullName evidence="15">Eukaryotic translation initiation factor 3 39 kDa subunit homolog</fullName>
        <shortName evidence="15">eIF-3 39 kDa subunit homolog</shortName>
    </alternativeName>
</protein>
<dbReference type="GO" id="GO:0033290">
    <property type="term" value="C:eukaryotic 48S preinitiation complex"/>
    <property type="evidence" value="ECO:0007669"/>
    <property type="project" value="UniProtKB-UniRule"/>
</dbReference>
<dbReference type="InterPro" id="IPR049730">
    <property type="entry name" value="SNF2/RAD54-like_C"/>
</dbReference>
<name>A0AA37PES2_9PEZI</name>
<dbReference type="SMART" id="SM00717">
    <property type="entry name" value="SANT"/>
    <property type="match status" value="2"/>
</dbReference>
<dbReference type="Gene3D" id="1.10.10.60">
    <property type="entry name" value="Homeodomain-like"/>
    <property type="match status" value="2"/>
</dbReference>
<evidence type="ECO:0000256" key="17">
    <source>
        <dbReference type="SAM" id="MobiDB-lite"/>
    </source>
</evidence>
<dbReference type="GO" id="GO:0030029">
    <property type="term" value="P:actin filament-based process"/>
    <property type="evidence" value="ECO:0007669"/>
    <property type="project" value="UniProtKB-ARBA"/>
</dbReference>
<dbReference type="InterPro" id="IPR015195">
    <property type="entry name" value="SLIDE"/>
</dbReference>
<evidence type="ECO:0000259" key="19">
    <source>
        <dbReference type="PROSITE" id="PS51194"/>
    </source>
</evidence>
<dbReference type="GO" id="GO:0016887">
    <property type="term" value="F:ATP hydrolysis activity"/>
    <property type="evidence" value="ECO:0007669"/>
    <property type="project" value="TreeGrafter"/>
</dbReference>
<dbReference type="SUPFAM" id="SSF101224">
    <property type="entry name" value="HAND domain of the nucleosome remodeling ATPase ISWI"/>
    <property type="match status" value="1"/>
</dbReference>
<dbReference type="PROSITE" id="PS51194">
    <property type="entry name" value="HELICASE_CTER"/>
    <property type="match status" value="1"/>
</dbReference>
<dbReference type="Pfam" id="PF00176">
    <property type="entry name" value="SNF2-rel_dom"/>
    <property type="match status" value="1"/>
</dbReference>
<feature type="compositionally biased region" description="Polar residues" evidence="17">
    <location>
        <begin position="1330"/>
        <end position="1343"/>
    </location>
</feature>
<evidence type="ECO:0000259" key="20">
    <source>
        <dbReference type="PROSITE" id="PS51293"/>
    </source>
</evidence>
<dbReference type="HAMAP" id="MF_03008">
    <property type="entry name" value="eIF3i"/>
    <property type="match status" value="1"/>
</dbReference>
<reference evidence="21 22" key="1">
    <citation type="submission" date="2022-03" db="EMBL/GenBank/DDBJ databases">
        <title>Genome data of Colletotrichum spp.</title>
        <authorList>
            <person name="Utami Y.D."/>
            <person name="Hiruma K."/>
        </authorList>
    </citation>
    <scope>NUCLEOTIDE SEQUENCE [LARGE SCALE GENOMIC DNA]</scope>
    <source>
        <strain evidence="21 22">MAFF 239500</strain>
    </source>
</reference>
<dbReference type="FunFam" id="1.10.10.60:FF:000234">
    <property type="entry name" value="ISWI chromatin-remodeling complex ATPase ISW2"/>
    <property type="match status" value="1"/>
</dbReference>
<keyword evidence="8" id="KW-0378">Hydrolase</keyword>
<dbReference type="InterPro" id="IPR001650">
    <property type="entry name" value="Helicase_C-like"/>
</dbReference>
<dbReference type="FunFam" id="2.130.10.10:FF:000102">
    <property type="entry name" value="Actin-interacting protein 1"/>
    <property type="match status" value="1"/>
</dbReference>
<keyword evidence="4" id="KW-0597">Phosphoprotein</keyword>
<dbReference type="GO" id="GO:0042393">
    <property type="term" value="F:histone binding"/>
    <property type="evidence" value="ECO:0007669"/>
    <property type="project" value="TreeGrafter"/>
</dbReference>
<feature type="region of interest" description="Disordered" evidence="17">
    <location>
        <begin position="373"/>
        <end position="413"/>
    </location>
</feature>
<comment type="similarity">
    <text evidence="14">Belongs to the WD repeat AIP1 family.</text>
</comment>
<keyword evidence="3 15" id="KW-0396">Initiation factor</keyword>
<keyword evidence="11" id="KW-0156">Chromatin regulator</keyword>